<gene>
    <name evidence="3" type="ORF">GJV77_00515</name>
</gene>
<proteinExistence type="predicted"/>
<dbReference type="EMBL" id="WMJY01000001">
    <property type="protein sequence ID" value="MTH28409.1"/>
    <property type="molecule type" value="Genomic_DNA"/>
</dbReference>
<comment type="caution">
    <text evidence="3">The sequence shown here is derived from an EMBL/GenBank/DDBJ whole genome shotgun (WGS) entry which is preliminary data.</text>
</comment>
<evidence type="ECO:0000256" key="1">
    <source>
        <dbReference type="ARBA" id="ARBA00004328"/>
    </source>
</evidence>
<protein>
    <submittedName>
        <fullName evidence="3">Phage major capsid protein</fullName>
    </submittedName>
</protein>
<dbReference type="InterPro" id="IPR024455">
    <property type="entry name" value="Phage_capsid"/>
</dbReference>
<dbReference type="OrthoDB" id="9806592at2"/>
<dbReference type="RefSeq" id="WP_155034399.1">
    <property type="nucleotide sequence ID" value="NZ_JBHTIG010000060.1"/>
</dbReference>
<reference evidence="3 4" key="1">
    <citation type="journal article" date="2006" name="Int. J. Syst. Evol. Microbiol.">
        <title>Myroides pelagicus sp. nov., isolated from seawater in Thailand.</title>
        <authorList>
            <person name="Yoon J."/>
            <person name="Maneerat S."/>
            <person name="Kawai F."/>
            <person name="Yokota A."/>
        </authorList>
    </citation>
    <scope>NUCLEOTIDE SEQUENCE [LARGE SCALE GENOMIC DNA]</scope>
    <source>
        <strain evidence="3 4">SM1T</strain>
    </source>
</reference>
<dbReference type="Pfam" id="PF05065">
    <property type="entry name" value="Phage_capsid"/>
    <property type="match status" value="1"/>
</dbReference>
<dbReference type="SUPFAM" id="SSF56563">
    <property type="entry name" value="Major capsid protein gp5"/>
    <property type="match status" value="1"/>
</dbReference>
<keyword evidence="4" id="KW-1185">Reference proteome</keyword>
<dbReference type="Proteomes" id="UP000488936">
    <property type="component" value="Unassembled WGS sequence"/>
</dbReference>
<sequence length="426" mass="45541">MKKSDILKQQRMAKLQAQKKIVDAAETANRGFTPEEQTQIDAMDEEVEALDAEIERELANEARQLRFAQTLGSAGGSSTSEEREMGEMSQRYSFLTAARAASRGVALTGVEKEMNDEALREAGTLSLTFNNTERSFSIPSTMVRATTQTVGQDGGQFGGTLVTQENRIVDGFIPKLFLEEAGATMMTGLVGNVGLPKFSEYEYKWLDELEEIVLEAEKVGGPVMKPKRAGAGISISNQLLLQTSEGVENIIYNKLRGASGRALNQAALNGAGGKAPLGLLNMPGVQLAKAVAEEELTHEAIVELWKLVASSNANVGNATYIMNSLLAGAAMVAKKDAGSGRFLMEGGMMNGSKTIVTNLVETLAGTQPLIYGDFSELFIGQWGGVNFVADPITGAGSAQVKLYSNLYADVQCANPEAFAVNKFLKG</sequence>
<evidence type="ECO:0000313" key="3">
    <source>
        <dbReference type="EMBL" id="MTH28409.1"/>
    </source>
</evidence>
<evidence type="ECO:0000259" key="2">
    <source>
        <dbReference type="Pfam" id="PF05065"/>
    </source>
</evidence>
<dbReference type="Gene3D" id="3.30.2400.10">
    <property type="entry name" value="Major capsid protein gp5"/>
    <property type="match status" value="1"/>
</dbReference>
<name>A0A7K1GIP0_9FLAO</name>
<organism evidence="3 4">
    <name type="scientific">Myroides pelagicus</name>
    <dbReference type="NCBI Taxonomy" id="270914"/>
    <lineage>
        <taxon>Bacteria</taxon>
        <taxon>Pseudomonadati</taxon>
        <taxon>Bacteroidota</taxon>
        <taxon>Flavobacteriia</taxon>
        <taxon>Flavobacteriales</taxon>
        <taxon>Flavobacteriaceae</taxon>
        <taxon>Myroides</taxon>
    </lineage>
</organism>
<evidence type="ECO:0000313" key="4">
    <source>
        <dbReference type="Proteomes" id="UP000488936"/>
    </source>
</evidence>
<dbReference type="AlphaFoldDB" id="A0A7K1GIP0"/>
<dbReference type="NCBIfam" id="TIGR01554">
    <property type="entry name" value="major_cap_HK97"/>
    <property type="match status" value="1"/>
</dbReference>
<dbReference type="InterPro" id="IPR054612">
    <property type="entry name" value="Phage_capsid-like_C"/>
</dbReference>
<accession>A0A7K1GIP0</accession>
<comment type="subcellular location">
    <subcellularLocation>
        <location evidence="1">Virion</location>
    </subcellularLocation>
</comment>
<feature type="domain" description="Phage capsid-like C-terminal" evidence="2">
    <location>
        <begin position="173"/>
        <end position="423"/>
    </location>
</feature>